<name>A0A397T9T0_9GLOM</name>
<gene>
    <name evidence="3" type="ORF">C1645_760906</name>
</gene>
<accession>A0A397T9T0</accession>
<organism evidence="3 4">
    <name type="scientific">Glomus cerebriforme</name>
    <dbReference type="NCBI Taxonomy" id="658196"/>
    <lineage>
        <taxon>Eukaryota</taxon>
        <taxon>Fungi</taxon>
        <taxon>Fungi incertae sedis</taxon>
        <taxon>Mucoromycota</taxon>
        <taxon>Glomeromycotina</taxon>
        <taxon>Glomeromycetes</taxon>
        <taxon>Glomerales</taxon>
        <taxon>Glomeraceae</taxon>
        <taxon>Glomus</taxon>
    </lineage>
</organism>
<feature type="region of interest" description="Disordered" evidence="2">
    <location>
        <begin position="28"/>
        <end position="49"/>
    </location>
</feature>
<sequence>MMILFVLIFMKEQKKRVIQGSSHPPIVKSNSIDDFEDPRIKSEPYSDKKRNRVSSLRDDEYYLEWDKYISKYRKSIYYDEIENLQNQLKELKIIESNIERDLDHNKRDQKKFKESQNIYIENQIKIKEIDKNINKLLQDVYKLNQLKDVGKELLSNKISFGLFDVDFKALQNLPAELVAFPAFLVEFNHRRDLISNTKSDLRYLDSLPQGIKDDIIKSANKYNIKYTIDLFNEYEKKNHAN</sequence>
<proteinExistence type="predicted"/>
<evidence type="ECO:0000313" key="4">
    <source>
        <dbReference type="Proteomes" id="UP000265703"/>
    </source>
</evidence>
<keyword evidence="4" id="KW-1185">Reference proteome</keyword>
<dbReference type="Proteomes" id="UP000265703">
    <property type="component" value="Unassembled WGS sequence"/>
</dbReference>
<dbReference type="EMBL" id="QKYT01000090">
    <property type="protein sequence ID" value="RIA94099.1"/>
    <property type="molecule type" value="Genomic_DNA"/>
</dbReference>
<evidence type="ECO:0000313" key="3">
    <source>
        <dbReference type="EMBL" id="RIA94099.1"/>
    </source>
</evidence>
<evidence type="ECO:0000256" key="1">
    <source>
        <dbReference type="SAM" id="Coils"/>
    </source>
</evidence>
<feature type="compositionally biased region" description="Basic and acidic residues" evidence="2">
    <location>
        <begin position="37"/>
        <end position="48"/>
    </location>
</feature>
<dbReference type="AlphaFoldDB" id="A0A397T9T0"/>
<protein>
    <submittedName>
        <fullName evidence="3">Uncharacterized protein</fullName>
    </submittedName>
</protein>
<keyword evidence="1" id="KW-0175">Coiled coil</keyword>
<dbReference type="OrthoDB" id="2315736at2759"/>
<feature type="coiled-coil region" evidence="1">
    <location>
        <begin position="74"/>
        <end position="101"/>
    </location>
</feature>
<evidence type="ECO:0000256" key="2">
    <source>
        <dbReference type="SAM" id="MobiDB-lite"/>
    </source>
</evidence>
<reference evidence="3 4" key="1">
    <citation type="submission" date="2018-06" db="EMBL/GenBank/DDBJ databases">
        <title>Comparative genomics reveals the genomic features of Rhizophagus irregularis, R. cerebriforme, R. diaphanum and Gigaspora rosea, and their symbiotic lifestyle signature.</title>
        <authorList>
            <person name="Morin E."/>
            <person name="San Clemente H."/>
            <person name="Chen E.C.H."/>
            <person name="De La Providencia I."/>
            <person name="Hainaut M."/>
            <person name="Kuo A."/>
            <person name="Kohler A."/>
            <person name="Murat C."/>
            <person name="Tang N."/>
            <person name="Roy S."/>
            <person name="Loubradou J."/>
            <person name="Henrissat B."/>
            <person name="Grigoriev I.V."/>
            <person name="Corradi N."/>
            <person name="Roux C."/>
            <person name="Martin F.M."/>
        </authorList>
    </citation>
    <scope>NUCLEOTIDE SEQUENCE [LARGE SCALE GENOMIC DNA]</scope>
    <source>
        <strain evidence="3 4">DAOM 227022</strain>
    </source>
</reference>
<comment type="caution">
    <text evidence="3">The sequence shown here is derived from an EMBL/GenBank/DDBJ whole genome shotgun (WGS) entry which is preliminary data.</text>
</comment>